<dbReference type="Proteomes" id="UP000005361">
    <property type="component" value="Chromosome"/>
</dbReference>
<dbReference type="GO" id="GO:0008814">
    <property type="term" value="F:citrate CoA-transferase activity"/>
    <property type="evidence" value="ECO:0007669"/>
    <property type="project" value="UniProtKB-UniRule"/>
</dbReference>
<evidence type="ECO:0000313" key="2">
    <source>
        <dbReference type="EMBL" id="AJQ27148.1"/>
    </source>
</evidence>
<dbReference type="EC" id="4.1.3.6" evidence="1"/>
<dbReference type="NCBIfam" id="TIGR01584">
    <property type="entry name" value="citF"/>
    <property type="match status" value="1"/>
</dbReference>
<comment type="catalytic activity">
    <reaction evidence="1">
        <text>citrate + acetyl-CoA = (3S)-citryl-CoA + acetate</text>
        <dbReference type="Rhea" id="RHEA:19405"/>
        <dbReference type="ChEBI" id="CHEBI:16947"/>
        <dbReference type="ChEBI" id="CHEBI:30089"/>
        <dbReference type="ChEBI" id="CHEBI:57288"/>
        <dbReference type="ChEBI" id="CHEBI:57321"/>
        <dbReference type="EC" id="2.8.3.10"/>
    </reaction>
</comment>
<dbReference type="PIRSF" id="PIRSF009451">
    <property type="entry name" value="Citrt_lyas_alpha"/>
    <property type="match status" value="1"/>
</dbReference>
<dbReference type="KEGG" id="pft:JBW_01798"/>
<name>A0A0C5PWZ9_9FIRM</name>
<dbReference type="GO" id="GO:0008815">
    <property type="term" value="F:citrate (pro-3S)-lyase activity"/>
    <property type="evidence" value="ECO:0007669"/>
    <property type="project" value="UniProtKB-UniRule"/>
</dbReference>
<reference evidence="2 3" key="1">
    <citation type="journal article" date="2015" name="Genome Announc.">
        <title>Complete Genome Sequence of Pelosinus fermentans JBW45, a Member of a Remarkably Competitive Group of Negativicutes in the Firmicutes Phylum.</title>
        <authorList>
            <person name="De Leon K.B."/>
            <person name="Utturkar S.M."/>
            <person name="Camilleri L.B."/>
            <person name="Elias D.A."/>
            <person name="Arkin A.P."/>
            <person name="Fields M.W."/>
            <person name="Brown S.D."/>
            <person name="Wall J.D."/>
        </authorList>
    </citation>
    <scope>NUCLEOTIDE SEQUENCE [LARGE SCALE GENOMIC DNA]</scope>
    <source>
        <strain evidence="2 3">JBW45</strain>
    </source>
</reference>
<dbReference type="PANTHER" id="PTHR40596">
    <property type="entry name" value="CITRATE LYASE ALPHA CHAIN"/>
    <property type="match status" value="1"/>
</dbReference>
<protein>
    <recommendedName>
        <fullName evidence="1">Citrate lyase alpha chain</fullName>
        <shortName evidence="1">Citrase alpha chain</shortName>
        <ecNumber evidence="1">2.8.3.10</ecNumber>
        <ecNumber evidence="1">4.1.3.6</ecNumber>
    </recommendedName>
    <alternativeName>
        <fullName evidence="1">Citrate (pro-3S)-lyase alpha chain</fullName>
    </alternativeName>
    <alternativeName>
        <fullName evidence="1">Citrate CoA-transferase subunit</fullName>
    </alternativeName>
</protein>
<dbReference type="AlphaFoldDB" id="A0A0C5PWZ9"/>
<comment type="catalytic activity">
    <reaction evidence="1">
        <text>citrate = oxaloacetate + acetate</text>
        <dbReference type="Rhea" id="RHEA:10760"/>
        <dbReference type="ChEBI" id="CHEBI:16452"/>
        <dbReference type="ChEBI" id="CHEBI:16947"/>
        <dbReference type="ChEBI" id="CHEBI:30089"/>
        <dbReference type="EC" id="4.1.3.6"/>
    </reaction>
</comment>
<reference evidence="3" key="2">
    <citation type="submission" date="2015-02" db="EMBL/GenBank/DDBJ databases">
        <title>Complete Genome Sequence of Pelosinus fermentans JBW45.</title>
        <authorList>
            <person name="De Leon K.B."/>
            <person name="Utturkar S.M."/>
            <person name="Camilleri L.B."/>
            <person name="Arkin A.P."/>
            <person name="Fields M.W."/>
            <person name="Brown S.D."/>
            <person name="Wall J.D."/>
        </authorList>
    </citation>
    <scope>NUCLEOTIDE SEQUENCE [LARGE SCALE GENOMIC DNA]</scope>
    <source>
        <strain evidence="3">JBW45</strain>
    </source>
</reference>
<dbReference type="EC" id="2.8.3.10" evidence="1"/>
<evidence type="ECO:0000256" key="1">
    <source>
        <dbReference type="PIRNR" id="PIRNR009451"/>
    </source>
</evidence>
<proteinExistence type="predicted"/>
<dbReference type="EMBL" id="CP010978">
    <property type="protein sequence ID" value="AJQ27148.1"/>
    <property type="molecule type" value="Genomic_DNA"/>
</dbReference>
<dbReference type="PANTHER" id="PTHR40596:SF1">
    <property type="entry name" value="CITRATE LYASE ALPHA CHAIN"/>
    <property type="match status" value="1"/>
</dbReference>
<dbReference type="Pfam" id="PF04223">
    <property type="entry name" value="CitF"/>
    <property type="match status" value="1"/>
</dbReference>
<dbReference type="InterPro" id="IPR006472">
    <property type="entry name" value="Citrate_lyase_asu"/>
</dbReference>
<dbReference type="OrthoDB" id="9767643at2"/>
<comment type="subcellular location">
    <subcellularLocation>
        <location evidence="1">Cytoplasm</location>
    </subcellularLocation>
</comment>
<sequence>MKNSIGREIPEFIPGLGKVTGFGGAFARKPVGRTAGAALSTCLPRADKLLASIETAIDAVGLKDGMTISFHHHFRNGDRILNRVVEAIAKKGIRDITLSPSSLNTVNDALIPYIEQGVITAIETSGARGKMGRFLTEGHLKKPLHIRSHGGRAQAIESGAIHIDVAFLGAPACDRYGNINGIQGQSACGSLGYAIQDAAYADQVVAITDNLMPHPLFPISIPQTQVDYIVVVDSIGDPAGIASGALRYTKDPKELLIAKYAADVMDYSGYLQQDFSMQLGSGGASMAVGRFIKTKMLERGITGSFGVGGMTGVFAEMMEEGLFKMMFDVQSFDIPAIDSIKKNSNHLEMSASYYANPHNSGAIVNNLDAVILSATEVDVDFNVNVITDSNGVIMGASGGHCDTAAGAKLTIVVAPLLRGRLPMVKDAVQTVVTPGETVDAIVTERGIAINPKRLDIIDNLKNSGLPIMSIHELKDIAYKLCGKPEAIQLSDEIVGVVEYRDGTIIDVIRRPIF</sequence>
<gene>
    <name evidence="2" type="ORF">JBW_01798</name>
</gene>
<dbReference type="STRING" id="1192197.JBW_01798"/>
<dbReference type="InterPro" id="IPR037171">
    <property type="entry name" value="NagB/RpiA_transferase-like"/>
</dbReference>
<organism evidence="2 3">
    <name type="scientific">Pelosinus fermentans JBW45</name>
    <dbReference type="NCBI Taxonomy" id="1192197"/>
    <lineage>
        <taxon>Bacteria</taxon>
        <taxon>Bacillati</taxon>
        <taxon>Bacillota</taxon>
        <taxon>Negativicutes</taxon>
        <taxon>Selenomonadales</taxon>
        <taxon>Sporomusaceae</taxon>
        <taxon>Pelosinus</taxon>
    </lineage>
</organism>
<dbReference type="GO" id="GO:0009346">
    <property type="term" value="C:ATP-independent citrate lyase complex"/>
    <property type="evidence" value="ECO:0007669"/>
    <property type="project" value="UniProtKB-UniRule"/>
</dbReference>
<accession>A0A0C5PWZ9</accession>
<evidence type="ECO:0000313" key="3">
    <source>
        <dbReference type="Proteomes" id="UP000005361"/>
    </source>
</evidence>
<dbReference type="SUPFAM" id="SSF100950">
    <property type="entry name" value="NagB/RpiA/CoA transferase-like"/>
    <property type="match status" value="2"/>
</dbReference>
<dbReference type="RefSeq" id="WP_045820609.1">
    <property type="nucleotide sequence ID" value="NZ_CP010978.1"/>
</dbReference>
<dbReference type="HOGENOM" id="CLU_046521_2_0_9"/>
<dbReference type="GO" id="GO:0005737">
    <property type="term" value="C:cytoplasm"/>
    <property type="evidence" value="ECO:0007669"/>
    <property type="project" value="UniProtKB-SubCell"/>
</dbReference>
<dbReference type="Gene3D" id="3.40.1080.10">
    <property type="entry name" value="Glutaconate Coenzyme A-transferase"/>
    <property type="match status" value="2"/>
</dbReference>
<keyword evidence="1" id="KW-0963">Cytoplasm</keyword>
<keyword evidence="1 2" id="KW-0808">Transferase</keyword>
<dbReference type="GO" id="GO:0006084">
    <property type="term" value="P:acetyl-CoA metabolic process"/>
    <property type="evidence" value="ECO:0007669"/>
    <property type="project" value="UniProtKB-UniRule"/>
</dbReference>
<keyword evidence="1 2" id="KW-0456">Lyase</keyword>